<dbReference type="RefSeq" id="WP_122194085.1">
    <property type="nucleotide sequence ID" value="NZ_JBHSKC010000033.1"/>
</dbReference>
<comment type="caution">
    <text evidence="2">The sequence shown here is derived from an EMBL/GenBank/DDBJ whole genome shotgun (WGS) entry which is preliminary data.</text>
</comment>
<dbReference type="AlphaFoldDB" id="A0A3M2M8H2"/>
<dbReference type="EMBL" id="RFFG01000014">
    <property type="protein sequence ID" value="RMI45280.1"/>
    <property type="molecule type" value="Genomic_DNA"/>
</dbReference>
<feature type="region of interest" description="Disordered" evidence="1">
    <location>
        <begin position="90"/>
        <end position="144"/>
    </location>
</feature>
<gene>
    <name evidence="2" type="ORF">EBO15_10145</name>
</gene>
<evidence type="ECO:0000313" key="3">
    <source>
        <dbReference type="Proteomes" id="UP000282674"/>
    </source>
</evidence>
<protein>
    <submittedName>
        <fullName evidence="2">Uncharacterized protein</fullName>
    </submittedName>
</protein>
<evidence type="ECO:0000313" key="2">
    <source>
        <dbReference type="EMBL" id="RMI45280.1"/>
    </source>
</evidence>
<reference evidence="2 3" key="1">
    <citation type="submission" date="2018-10" db="EMBL/GenBank/DDBJ databases">
        <title>Isolation from soil.</title>
        <authorList>
            <person name="Hu J."/>
        </authorList>
    </citation>
    <scope>NUCLEOTIDE SEQUENCE [LARGE SCALE GENOMIC DNA]</scope>
    <source>
        <strain evidence="2 3">NEAU-Ht49</strain>
    </source>
</reference>
<organism evidence="2 3">
    <name type="scientific">Actinomadura harenae</name>
    <dbReference type="NCBI Taxonomy" id="2483351"/>
    <lineage>
        <taxon>Bacteria</taxon>
        <taxon>Bacillati</taxon>
        <taxon>Actinomycetota</taxon>
        <taxon>Actinomycetes</taxon>
        <taxon>Streptosporangiales</taxon>
        <taxon>Thermomonosporaceae</taxon>
        <taxon>Actinomadura</taxon>
    </lineage>
</organism>
<proteinExistence type="predicted"/>
<dbReference type="Proteomes" id="UP000282674">
    <property type="component" value="Unassembled WGS sequence"/>
</dbReference>
<keyword evidence="3" id="KW-1185">Reference proteome</keyword>
<evidence type="ECO:0000256" key="1">
    <source>
        <dbReference type="SAM" id="MobiDB-lite"/>
    </source>
</evidence>
<sequence length="269" mass="26934">MDHIAARTSAVTAVLRRAVVHRAVHRLLLLAGLVAAGWLIGGAAQAFADSAPSRGTTVAPAAAAPGGLLHAPDGIVRGASAVLGDRPPVPAALATAPRGGTPVPLPGHPALSVTPASRPSVPPAQDPPEERGTSGVDVTRPGAEELTTARLGRTVSAGSGDAVARTSTLTRRTAAGADLKITRAHVRRSVTRTVHRGANTPVTPVAPAPAQATGASAPAAGPVLFGGFGGVLLRRSWTPRRPGAVLLRVLNEVPPAVRGAADEPSFAPD</sequence>
<dbReference type="OrthoDB" id="3483937at2"/>
<name>A0A3M2M8H2_9ACTN</name>
<accession>A0A3M2M8H2</accession>